<comment type="caution">
    <text evidence="9">The sequence shown here is derived from an EMBL/GenBank/DDBJ whole genome shotgun (WGS) entry which is preliminary data.</text>
</comment>
<dbReference type="GO" id="GO:0008381">
    <property type="term" value="F:mechanosensitive monoatomic ion channel activity"/>
    <property type="evidence" value="ECO:0007669"/>
    <property type="project" value="InterPro"/>
</dbReference>
<feature type="compositionally biased region" description="Polar residues" evidence="6">
    <location>
        <begin position="52"/>
        <end position="74"/>
    </location>
</feature>
<evidence type="ECO:0000259" key="8">
    <source>
        <dbReference type="Pfam" id="PF00924"/>
    </source>
</evidence>
<feature type="transmembrane region" description="Helical" evidence="7">
    <location>
        <begin position="109"/>
        <end position="126"/>
    </location>
</feature>
<dbReference type="InterPro" id="IPR045275">
    <property type="entry name" value="MscS_archaea/bacteria_type"/>
</dbReference>
<evidence type="ECO:0000256" key="2">
    <source>
        <dbReference type="ARBA" id="ARBA00008017"/>
    </source>
</evidence>
<reference evidence="9 10" key="1">
    <citation type="submission" date="2018-05" db="EMBL/GenBank/DDBJ databases">
        <title>Rhodohalobacter halophilus gen. nov., sp. nov., a moderately halophilic member of the family Balneolaceae.</title>
        <authorList>
            <person name="Liu Z.-W."/>
        </authorList>
    </citation>
    <scope>NUCLEOTIDE SEQUENCE [LARGE SCALE GENOMIC DNA]</scope>
    <source>
        <strain evidence="9 10">8A47</strain>
    </source>
</reference>
<evidence type="ECO:0000313" key="9">
    <source>
        <dbReference type="EMBL" id="PWN06426.1"/>
    </source>
</evidence>
<dbReference type="InterPro" id="IPR006685">
    <property type="entry name" value="MscS_channel_2nd"/>
</dbReference>
<evidence type="ECO:0000256" key="7">
    <source>
        <dbReference type="SAM" id="Phobius"/>
    </source>
</evidence>
<evidence type="ECO:0000313" key="10">
    <source>
        <dbReference type="Proteomes" id="UP000245533"/>
    </source>
</evidence>
<proteinExistence type="inferred from homology"/>
<dbReference type="InterPro" id="IPR023408">
    <property type="entry name" value="MscS_beta-dom_sf"/>
</dbReference>
<comment type="similarity">
    <text evidence="2">Belongs to the MscS (TC 1.A.23) family.</text>
</comment>
<protein>
    <submittedName>
        <fullName evidence="9">Mechanosensitive ion channel protein MscS</fullName>
    </submittedName>
</protein>
<dbReference type="Proteomes" id="UP000245533">
    <property type="component" value="Unassembled WGS sequence"/>
</dbReference>
<dbReference type="AlphaFoldDB" id="A0A316U0V4"/>
<name>A0A316U0V4_9BACT</name>
<dbReference type="InterPro" id="IPR011014">
    <property type="entry name" value="MscS_channel_TM-2"/>
</dbReference>
<dbReference type="Pfam" id="PF00924">
    <property type="entry name" value="MS_channel_2nd"/>
    <property type="match status" value="1"/>
</dbReference>
<dbReference type="SUPFAM" id="SSF50182">
    <property type="entry name" value="Sm-like ribonucleoproteins"/>
    <property type="match status" value="1"/>
</dbReference>
<feature type="region of interest" description="Disordered" evidence="6">
    <location>
        <begin position="52"/>
        <end position="85"/>
    </location>
</feature>
<evidence type="ECO:0000256" key="4">
    <source>
        <dbReference type="ARBA" id="ARBA00022989"/>
    </source>
</evidence>
<accession>A0A316U0V4</accession>
<dbReference type="PANTHER" id="PTHR30221:SF1">
    <property type="entry name" value="SMALL-CONDUCTANCE MECHANOSENSITIVE CHANNEL"/>
    <property type="match status" value="1"/>
</dbReference>
<dbReference type="EMBL" id="QGGB01000006">
    <property type="protein sequence ID" value="PWN06426.1"/>
    <property type="molecule type" value="Genomic_DNA"/>
</dbReference>
<evidence type="ECO:0000256" key="5">
    <source>
        <dbReference type="ARBA" id="ARBA00023136"/>
    </source>
</evidence>
<dbReference type="GO" id="GO:0016020">
    <property type="term" value="C:membrane"/>
    <property type="evidence" value="ECO:0007669"/>
    <property type="project" value="UniProtKB-SubCell"/>
</dbReference>
<sequence>MNNMMNSPYRFISIVLTLVGLFAVSAEVYGFPSEERNYTAVSERIMELPVQSDTTGTNDLQSGSESAADTSGGQNAVPAGNQDTANGLTGTDAQQNIAQIRELISFGKIFYSFLILFFTYYINKYLSLILDNLSEKLTNYRLFIKRLVPISRILIWSFAIYIVIAGVIVPPLETIITIAASVGIAVGFASQDILKNIFGGIMIILDRPFQVGDKIQVGEHYGEVQTIGLRSSRVVTPDDSVVSIPNAELMNKAVSNSNSSALDCQVVAEIYLPASTDVAKAKQIAFRAVYSSPYTFMNKPVDVIVLNEMNEKFFLMKMRVKAYVLDIRYEFLFMSDVTELILSELNRQGLIPDEIYQEGKGKKAAS</sequence>
<dbReference type="Gene3D" id="2.30.30.60">
    <property type="match status" value="1"/>
</dbReference>
<feature type="domain" description="Mechanosensitive ion channel MscS" evidence="8">
    <location>
        <begin position="192"/>
        <end position="258"/>
    </location>
</feature>
<evidence type="ECO:0000256" key="6">
    <source>
        <dbReference type="SAM" id="MobiDB-lite"/>
    </source>
</evidence>
<evidence type="ECO:0000256" key="3">
    <source>
        <dbReference type="ARBA" id="ARBA00022692"/>
    </source>
</evidence>
<organism evidence="9 10">
    <name type="scientific">Rhodohalobacter mucosus</name>
    <dbReference type="NCBI Taxonomy" id="2079485"/>
    <lineage>
        <taxon>Bacteria</taxon>
        <taxon>Pseudomonadati</taxon>
        <taxon>Balneolota</taxon>
        <taxon>Balneolia</taxon>
        <taxon>Balneolales</taxon>
        <taxon>Balneolaceae</taxon>
        <taxon>Rhodohalobacter</taxon>
    </lineage>
</organism>
<evidence type="ECO:0000256" key="1">
    <source>
        <dbReference type="ARBA" id="ARBA00004141"/>
    </source>
</evidence>
<keyword evidence="10" id="KW-1185">Reference proteome</keyword>
<dbReference type="InterPro" id="IPR010920">
    <property type="entry name" value="LSM_dom_sf"/>
</dbReference>
<comment type="subcellular location">
    <subcellularLocation>
        <location evidence="1">Membrane</location>
        <topology evidence="1">Multi-pass membrane protein</topology>
    </subcellularLocation>
</comment>
<keyword evidence="4 7" id="KW-1133">Transmembrane helix</keyword>
<dbReference type="SUPFAM" id="SSF82861">
    <property type="entry name" value="Mechanosensitive channel protein MscS (YggB), transmembrane region"/>
    <property type="match status" value="1"/>
</dbReference>
<dbReference type="Gene3D" id="1.10.287.1260">
    <property type="match status" value="1"/>
</dbReference>
<keyword evidence="3 7" id="KW-0812">Transmembrane</keyword>
<dbReference type="PANTHER" id="PTHR30221">
    <property type="entry name" value="SMALL-CONDUCTANCE MECHANOSENSITIVE CHANNEL"/>
    <property type="match status" value="1"/>
</dbReference>
<feature type="transmembrane region" description="Helical" evidence="7">
    <location>
        <begin position="147"/>
        <end position="169"/>
    </location>
</feature>
<gene>
    <name evidence="9" type="ORF">DDZ15_07825</name>
</gene>
<keyword evidence="5 7" id="KW-0472">Membrane</keyword>